<comment type="caution">
    <text evidence="2">The sequence shown here is derived from an EMBL/GenBank/DDBJ whole genome shotgun (WGS) entry which is preliminary data.</text>
</comment>
<dbReference type="EMBL" id="JASSQD010000002">
    <property type="protein sequence ID" value="MDK9558687.1"/>
    <property type="molecule type" value="Genomic_DNA"/>
</dbReference>
<dbReference type="InterPro" id="IPR018712">
    <property type="entry name" value="Tle1-like_cat"/>
</dbReference>
<evidence type="ECO:0000259" key="1">
    <source>
        <dbReference type="Pfam" id="PF09994"/>
    </source>
</evidence>
<proteinExistence type="predicted"/>
<protein>
    <submittedName>
        <fullName evidence="2">DUF2235 domain-containing protein</fullName>
    </submittedName>
</protein>
<evidence type="ECO:0000313" key="3">
    <source>
        <dbReference type="Proteomes" id="UP001223547"/>
    </source>
</evidence>
<dbReference type="Proteomes" id="UP001223547">
    <property type="component" value="Unassembled WGS sequence"/>
</dbReference>
<dbReference type="Pfam" id="PF09994">
    <property type="entry name" value="T6SS_Tle1-like_cat"/>
    <property type="match status" value="1"/>
</dbReference>
<dbReference type="PANTHER" id="PTHR33840">
    <property type="match status" value="1"/>
</dbReference>
<sequence>MVERLVICADGTWNRPEEDLQKDVPTNVLRMARAISPLTARGWPQHVFYDWGIGSYYNAVIGGATGQGIHKNIMDAYRYIVQNYEPETELYFFGFSRGAYTVRSLCGLINNCGILRRPDARLIQKAFDHYKKAGKEFAPSGTESLKFRAEHSHPSREIRFVGVWDTVGALGVPFSLLGLFDRKDEFYDTKLGSNVRVARHALAIDERREDFEPTLWHPRPGLDLKQVWFAGSHSDIGGGYPADEAGLFASDIALDWMVQEARTAGLEIEPHLPAAARPDPRAKLHNSRRHIFRFSTPLIRPLKVADVETSIHPSVTDRWRLDPDYRPPNLEQIGFQG</sequence>
<reference evidence="2 3" key="1">
    <citation type="submission" date="2023-05" db="EMBL/GenBank/DDBJ databases">
        <title>Marinobacter albus sp. nov., a marine bacterium isolated from sand in a coastal intertidal zone of huludao.</title>
        <authorList>
            <person name="Deng T."/>
        </authorList>
    </citation>
    <scope>NUCLEOTIDE SEQUENCE [LARGE SCALE GENOMIC DNA]</scope>
    <source>
        <strain evidence="2 3">M216</strain>
    </source>
</reference>
<gene>
    <name evidence="2" type="ORF">QQF73_13715</name>
</gene>
<organism evidence="2 3">
    <name type="scientific">Marinobacter albus</name>
    <dbReference type="NCBI Taxonomy" id="3030833"/>
    <lineage>
        <taxon>Bacteria</taxon>
        <taxon>Pseudomonadati</taxon>
        <taxon>Pseudomonadota</taxon>
        <taxon>Gammaproteobacteria</taxon>
        <taxon>Pseudomonadales</taxon>
        <taxon>Marinobacteraceae</taxon>
        <taxon>Marinobacter</taxon>
    </lineage>
</organism>
<feature type="domain" description="T6SS Phospholipase effector Tle1-like catalytic" evidence="1">
    <location>
        <begin position="4"/>
        <end position="260"/>
    </location>
</feature>
<dbReference type="PANTHER" id="PTHR33840:SF1">
    <property type="entry name" value="TLE1 PHOSPHOLIPASE DOMAIN-CONTAINING PROTEIN"/>
    <property type="match status" value="1"/>
</dbReference>
<keyword evidence="3" id="KW-1185">Reference proteome</keyword>
<name>A0ABT7HF77_9GAMM</name>
<dbReference type="RefSeq" id="WP_285368558.1">
    <property type="nucleotide sequence ID" value="NZ_JASSQD010000002.1"/>
</dbReference>
<evidence type="ECO:0000313" key="2">
    <source>
        <dbReference type="EMBL" id="MDK9558687.1"/>
    </source>
</evidence>
<accession>A0ABT7HF77</accession>